<evidence type="ECO:0000259" key="5">
    <source>
        <dbReference type="PROSITE" id="PS50931"/>
    </source>
</evidence>
<dbReference type="EMBL" id="UOFF01000419">
    <property type="protein sequence ID" value="VAW57561.1"/>
    <property type="molecule type" value="Genomic_DNA"/>
</dbReference>
<dbReference type="InterPro" id="IPR005119">
    <property type="entry name" value="LysR_subst-bd"/>
</dbReference>
<comment type="similarity">
    <text evidence="1">Belongs to the LysR transcriptional regulatory family.</text>
</comment>
<dbReference type="CDD" id="cd08422">
    <property type="entry name" value="PBP2_CrgA_like"/>
    <property type="match status" value="1"/>
</dbReference>
<dbReference type="GO" id="GO:0003677">
    <property type="term" value="F:DNA binding"/>
    <property type="evidence" value="ECO:0007669"/>
    <property type="project" value="UniProtKB-KW"/>
</dbReference>
<accession>A0A3B0WQF1</accession>
<proteinExistence type="inferred from homology"/>
<evidence type="ECO:0000256" key="2">
    <source>
        <dbReference type="ARBA" id="ARBA00023015"/>
    </source>
</evidence>
<dbReference type="Gene3D" id="3.40.190.290">
    <property type="match status" value="1"/>
</dbReference>
<dbReference type="FunFam" id="1.10.10.10:FF:000001">
    <property type="entry name" value="LysR family transcriptional regulator"/>
    <property type="match status" value="1"/>
</dbReference>
<dbReference type="SUPFAM" id="SSF53850">
    <property type="entry name" value="Periplasmic binding protein-like II"/>
    <property type="match status" value="1"/>
</dbReference>
<dbReference type="Pfam" id="PF00126">
    <property type="entry name" value="HTH_1"/>
    <property type="match status" value="1"/>
</dbReference>
<dbReference type="SUPFAM" id="SSF46785">
    <property type="entry name" value="Winged helix' DNA-binding domain"/>
    <property type="match status" value="1"/>
</dbReference>
<organism evidence="6">
    <name type="scientific">hydrothermal vent metagenome</name>
    <dbReference type="NCBI Taxonomy" id="652676"/>
    <lineage>
        <taxon>unclassified sequences</taxon>
        <taxon>metagenomes</taxon>
        <taxon>ecological metagenomes</taxon>
    </lineage>
</organism>
<dbReference type="Pfam" id="PF03466">
    <property type="entry name" value="LysR_substrate"/>
    <property type="match status" value="1"/>
</dbReference>
<sequence>MDSIAGMQLFIHIVEQGSLAGAARKIDLTPSAVSRKLSDLEQELGVILFRRSTRKLSLTESGELLYRKAKLIVADVERVKSELSRLSNTPSGALRVTAPAAFGRLVIAPRLKVFFKHYPEIEIGLSLSDQFQDVVGEGYDIAIRQWQPTDTNLRASHLADIELVMCASPDYLQQHGTPQKVADLKQHNCLTFRSQAGVNHWQFFNQSNAIETVDVRGNFYSDDIGTLLSCALNGQGIIRSANWLVDEYLRNGRLVAVLADIPTHPKYKGIYALFSEHRLLSPKARVFIDFLKQSILQESWNRLGNV</sequence>
<dbReference type="InterPro" id="IPR036390">
    <property type="entry name" value="WH_DNA-bd_sf"/>
</dbReference>
<evidence type="ECO:0000256" key="4">
    <source>
        <dbReference type="ARBA" id="ARBA00023163"/>
    </source>
</evidence>
<dbReference type="GO" id="GO:0003700">
    <property type="term" value="F:DNA-binding transcription factor activity"/>
    <property type="evidence" value="ECO:0007669"/>
    <property type="project" value="InterPro"/>
</dbReference>
<dbReference type="FunFam" id="3.40.190.290:FF:000001">
    <property type="entry name" value="Transcriptional regulator, LysR family"/>
    <property type="match status" value="1"/>
</dbReference>
<gene>
    <name evidence="6" type="ORF">MNBD_GAMMA07-545</name>
</gene>
<evidence type="ECO:0000313" key="6">
    <source>
        <dbReference type="EMBL" id="VAW57561.1"/>
    </source>
</evidence>
<reference evidence="6" key="1">
    <citation type="submission" date="2018-06" db="EMBL/GenBank/DDBJ databases">
        <authorList>
            <person name="Zhirakovskaya E."/>
        </authorList>
    </citation>
    <scope>NUCLEOTIDE SEQUENCE</scope>
</reference>
<dbReference type="InterPro" id="IPR058163">
    <property type="entry name" value="LysR-type_TF_proteobact-type"/>
</dbReference>
<keyword evidence="3" id="KW-0238">DNA-binding</keyword>
<name>A0A3B0WQF1_9ZZZZ</name>
<evidence type="ECO:0000256" key="3">
    <source>
        <dbReference type="ARBA" id="ARBA00023125"/>
    </source>
</evidence>
<protein>
    <submittedName>
        <fullName evidence="6">Transcriptional regulator, LysR family</fullName>
    </submittedName>
</protein>
<dbReference type="PROSITE" id="PS50931">
    <property type="entry name" value="HTH_LYSR"/>
    <property type="match status" value="1"/>
</dbReference>
<dbReference type="Gene3D" id="1.10.10.10">
    <property type="entry name" value="Winged helix-like DNA-binding domain superfamily/Winged helix DNA-binding domain"/>
    <property type="match status" value="1"/>
</dbReference>
<dbReference type="AlphaFoldDB" id="A0A3B0WQF1"/>
<dbReference type="PANTHER" id="PTHR30537">
    <property type="entry name" value="HTH-TYPE TRANSCRIPTIONAL REGULATOR"/>
    <property type="match status" value="1"/>
</dbReference>
<feature type="domain" description="HTH lysR-type" evidence="5">
    <location>
        <begin position="1"/>
        <end position="59"/>
    </location>
</feature>
<dbReference type="InterPro" id="IPR000847">
    <property type="entry name" value="LysR_HTH_N"/>
</dbReference>
<keyword evidence="4" id="KW-0804">Transcription</keyword>
<evidence type="ECO:0000256" key="1">
    <source>
        <dbReference type="ARBA" id="ARBA00009437"/>
    </source>
</evidence>
<dbReference type="PANTHER" id="PTHR30537:SF5">
    <property type="entry name" value="HTH-TYPE TRANSCRIPTIONAL ACTIVATOR TTDR-RELATED"/>
    <property type="match status" value="1"/>
</dbReference>
<keyword evidence="2" id="KW-0805">Transcription regulation</keyword>
<dbReference type="InterPro" id="IPR036388">
    <property type="entry name" value="WH-like_DNA-bd_sf"/>
</dbReference>